<name>A0ABN6EL86_9BACT</name>
<evidence type="ECO:0000256" key="4">
    <source>
        <dbReference type="ARBA" id="ARBA00023136"/>
    </source>
</evidence>
<dbReference type="Proteomes" id="UP001319045">
    <property type="component" value="Chromosome"/>
</dbReference>
<protein>
    <recommendedName>
        <fullName evidence="10">FimB/Mfa2 family fimbrial subunit</fullName>
    </recommendedName>
</protein>
<evidence type="ECO:0000256" key="2">
    <source>
        <dbReference type="ARBA" id="ARBA00007248"/>
    </source>
</evidence>
<evidence type="ECO:0000256" key="6">
    <source>
        <dbReference type="ARBA" id="ARBA00023237"/>
    </source>
</evidence>
<accession>A0ABN6EL86</accession>
<dbReference type="Pfam" id="PF08842">
    <property type="entry name" value="Mfa2"/>
    <property type="match status" value="1"/>
</dbReference>
<dbReference type="InterPro" id="IPR014941">
    <property type="entry name" value="FimB/Mfa2/Mfa3"/>
</dbReference>
<keyword evidence="4" id="KW-0472">Membrane</keyword>
<dbReference type="EMBL" id="AP024484">
    <property type="protein sequence ID" value="BCS86739.1"/>
    <property type="molecule type" value="Genomic_DNA"/>
</dbReference>
<evidence type="ECO:0000256" key="7">
    <source>
        <dbReference type="ARBA" id="ARBA00023288"/>
    </source>
</evidence>
<organism evidence="8 9">
    <name type="scientific">Prevotella herbatica</name>
    <dbReference type="NCBI Taxonomy" id="2801997"/>
    <lineage>
        <taxon>Bacteria</taxon>
        <taxon>Pseudomonadati</taxon>
        <taxon>Bacteroidota</taxon>
        <taxon>Bacteroidia</taxon>
        <taxon>Bacteroidales</taxon>
        <taxon>Prevotellaceae</taxon>
        <taxon>Prevotella</taxon>
    </lineage>
</organism>
<keyword evidence="9" id="KW-1185">Reference proteome</keyword>
<comment type="similarity">
    <text evidence="2">Belongs to the bacteroidetes fimbrillin superfamily. FimB/Mfa2 family.</text>
</comment>
<gene>
    <name evidence="8" type="ORF">prwr041_26320</name>
</gene>
<evidence type="ECO:0000313" key="9">
    <source>
        <dbReference type="Proteomes" id="UP001319045"/>
    </source>
</evidence>
<keyword evidence="7" id="KW-0449">Lipoprotein</keyword>
<evidence type="ECO:0000313" key="8">
    <source>
        <dbReference type="EMBL" id="BCS86739.1"/>
    </source>
</evidence>
<evidence type="ECO:0008006" key="10">
    <source>
        <dbReference type="Google" id="ProtNLM"/>
    </source>
</evidence>
<reference evidence="8 9" key="1">
    <citation type="journal article" date="2022" name="Int. J. Syst. Evol. Microbiol.">
        <title>Prevotella herbatica sp. nov., a plant polysaccharide-decomposing anaerobic bacterium isolated from a methanogenic reactor.</title>
        <authorList>
            <person name="Uek A."/>
            <person name="Tonouchi A."/>
            <person name="Kaku N."/>
            <person name="Ueki K."/>
        </authorList>
    </citation>
    <scope>NUCLEOTIDE SEQUENCE [LARGE SCALE GENOMIC DNA]</scope>
    <source>
        <strain evidence="8 9">WR041</strain>
    </source>
</reference>
<comment type="subcellular location">
    <subcellularLocation>
        <location evidence="1">Cell outer membrane</location>
    </subcellularLocation>
</comment>
<evidence type="ECO:0000256" key="3">
    <source>
        <dbReference type="ARBA" id="ARBA00022729"/>
    </source>
</evidence>
<evidence type="ECO:0000256" key="5">
    <source>
        <dbReference type="ARBA" id="ARBA00023139"/>
    </source>
</evidence>
<proteinExistence type="inferred from homology"/>
<evidence type="ECO:0000256" key="1">
    <source>
        <dbReference type="ARBA" id="ARBA00004442"/>
    </source>
</evidence>
<keyword evidence="6" id="KW-0998">Cell outer membrane</keyword>
<sequence length="293" mass="31556">MIIPILSLLMLLTSCINDDDSSRVQYSVGVRLVTKKGELLPDSVAGTVHIYMFLSGRFVQEVLPESNGRYYISFDNSQAMRLVAVGLGSGDSVSLVPPVLGDSLGSVCARLRYSGASRSVSGSAGTITEVTPMSYICYGGFSYSPGDAFRDSSFATLTMQNKNVRIHIVIRNLLSQMGEGNYTVKLEGFRSALTFNGNTTGDSVVYEPHGSFDSDGVFSTDIINALPTANGENVTFTLYKNDNPIFKSTTDSSGDPITLSPEDDKVIVVDVGMMGVNLRIMPWSEVNSGIVFN</sequence>
<keyword evidence="3" id="KW-0732">Signal</keyword>
<keyword evidence="5" id="KW-0564">Palmitate</keyword>